<dbReference type="EMBL" id="CAJNIZ010044516">
    <property type="protein sequence ID" value="CAE7691445.1"/>
    <property type="molecule type" value="Genomic_DNA"/>
</dbReference>
<keyword evidence="2" id="KW-1185">Reference proteome</keyword>
<accession>A0A812WVJ9</accession>
<feature type="non-terminal residue" evidence="1">
    <location>
        <position position="267"/>
    </location>
</feature>
<comment type="caution">
    <text evidence="1">The sequence shown here is derived from an EMBL/GenBank/DDBJ whole genome shotgun (WGS) entry which is preliminary data.</text>
</comment>
<dbReference type="AlphaFoldDB" id="A0A812WVJ9"/>
<gene>
    <name evidence="1" type="ORF">SPIL2461_LOCUS19361</name>
</gene>
<reference evidence="1" key="1">
    <citation type="submission" date="2021-02" db="EMBL/GenBank/DDBJ databases">
        <authorList>
            <person name="Dougan E. K."/>
            <person name="Rhodes N."/>
            <person name="Thang M."/>
            <person name="Chan C."/>
        </authorList>
    </citation>
    <scope>NUCLEOTIDE SEQUENCE</scope>
</reference>
<sequence>MAQQWDDWAMLNWIHIASNNHDQTAMVTFQVTETLLGGITEEPSMELGPQAVAANASPQLADFDPEYLPGLSGATVAFMKTQEARHWVYRFMEGLATDAMIQNRFGAEVAEIFHMWVAVRDNVDMEVRNCLAAGGDLAPVASAVGEEAAAESDKSTVMVDGDGGVKLGLLVKMMEVKGLLLQAMLRIWKDALARIVLEQMELLPVQKLLAELFETLQAPGIAGERDYRVPEGDLNAENYAGVMSEANDLGNEHAQMEENCIPARWSE</sequence>
<evidence type="ECO:0000313" key="1">
    <source>
        <dbReference type="EMBL" id="CAE7691445.1"/>
    </source>
</evidence>
<organism evidence="1 2">
    <name type="scientific">Symbiodinium pilosum</name>
    <name type="common">Dinoflagellate</name>
    <dbReference type="NCBI Taxonomy" id="2952"/>
    <lineage>
        <taxon>Eukaryota</taxon>
        <taxon>Sar</taxon>
        <taxon>Alveolata</taxon>
        <taxon>Dinophyceae</taxon>
        <taxon>Suessiales</taxon>
        <taxon>Symbiodiniaceae</taxon>
        <taxon>Symbiodinium</taxon>
    </lineage>
</organism>
<proteinExistence type="predicted"/>
<dbReference type="Proteomes" id="UP000649617">
    <property type="component" value="Unassembled WGS sequence"/>
</dbReference>
<protein>
    <submittedName>
        <fullName evidence="1">Uncharacterized protein</fullName>
    </submittedName>
</protein>
<evidence type="ECO:0000313" key="2">
    <source>
        <dbReference type="Proteomes" id="UP000649617"/>
    </source>
</evidence>
<name>A0A812WVJ9_SYMPI</name>